<accession>A0ACB7UJK6</accession>
<keyword evidence="1" id="KW-0413">Isomerase</keyword>
<protein>
    <submittedName>
        <fullName evidence="1">Spo11/DNA topoisomerase VI subunit A protein</fullName>
        <ecNumber evidence="1">5.6.2.2</ecNumber>
    </submittedName>
</protein>
<sequence>MAGRALRSESGDVLAKIRGFVRLMLEGLRNGRLPSVALDRFKTYCSDPYGDCSCSSDLPCGKDIVSLESKSHAYRIDIMLRVLLIIQQLLQENKHASKRDIYYMEPSVFQDQGNVDRAINDICILLECSRHHLNVVPMGKGYVLSFSLDEIMRI</sequence>
<gene>
    <name evidence="1" type="ORF">IHE45_15G004200</name>
</gene>
<dbReference type="Proteomes" id="UP000827976">
    <property type="component" value="Chromosome 15"/>
</dbReference>
<organism evidence="1 2">
    <name type="scientific">Dioscorea alata</name>
    <name type="common">Purple yam</name>
    <dbReference type="NCBI Taxonomy" id="55571"/>
    <lineage>
        <taxon>Eukaryota</taxon>
        <taxon>Viridiplantae</taxon>
        <taxon>Streptophyta</taxon>
        <taxon>Embryophyta</taxon>
        <taxon>Tracheophyta</taxon>
        <taxon>Spermatophyta</taxon>
        <taxon>Magnoliopsida</taxon>
        <taxon>Liliopsida</taxon>
        <taxon>Dioscoreales</taxon>
        <taxon>Dioscoreaceae</taxon>
        <taxon>Dioscorea</taxon>
    </lineage>
</organism>
<comment type="caution">
    <text evidence="1">The sequence shown here is derived from an EMBL/GenBank/DDBJ whole genome shotgun (WGS) entry which is preliminary data.</text>
</comment>
<evidence type="ECO:0000313" key="2">
    <source>
        <dbReference type="Proteomes" id="UP000827976"/>
    </source>
</evidence>
<keyword evidence="2" id="KW-1185">Reference proteome</keyword>
<dbReference type="EC" id="5.6.2.2" evidence="1"/>
<name>A0ACB7UJK6_DIOAL</name>
<dbReference type="EMBL" id="CM037025">
    <property type="protein sequence ID" value="KAH7660610.1"/>
    <property type="molecule type" value="Genomic_DNA"/>
</dbReference>
<reference evidence="2" key="1">
    <citation type="journal article" date="2022" name="Nat. Commun.">
        <title>Chromosome evolution and the genetic basis of agronomically important traits in greater yam.</title>
        <authorList>
            <person name="Bredeson J.V."/>
            <person name="Lyons J.B."/>
            <person name="Oniyinde I.O."/>
            <person name="Okereke N.R."/>
            <person name="Kolade O."/>
            <person name="Nnabue I."/>
            <person name="Nwadili C.O."/>
            <person name="Hribova E."/>
            <person name="Parker M."/>
            <person name="Nwogha J."/>
            <person name="Shu S."/>
            <person name="Carlson J."/>
            <person name="Kariba R."/>
            <person name="Muthemba S."/>
            <person name="Knop K."/>
            <person name="Barton G.J."/>
            <person name="Sherwood A.V."/>
            <person name="Lopez-Montes A."/>
            <person name="Asiedu R."/>
            <person name="Jamnadass R."/>
            <person name="Muchugi A."/>
            <person name="Goodstein D."/>
            <person name="Egesi C.N."/>
            <person name="Featherston J."/>
            <person name="Asfaw A."/>
            <person name="Simpson G.G."/>
            <person name="Dolezel J."/>
            <person name="Hendre P.S."/>
            <person name="Van Deynze A."/>
            <person name="Kumar P.L."/>
            <person name="Obidiegwu J.E."/>
            <person name="Bhattacharjee R."/>
            <person name="Rokhsar D.S."/>
        </authorList>
    </citation>
    <scope>NUCLEOTIDE SEQUENCE [LARGE SCALE GENOMIC DNA]</scope>
    <source>
        <strain evidence="2">cv. TDa95/00328</strain>
    </source>
</reference>
<evidence type="ECO:0000313" key="1">
    <source>
        <dbReference type="EMBL" id="KAH7660610.1"/>
    </source>
</evidence>
<proteinExistence type="predicted"/>